<evidence type="ECO:0000256" key="2">
    <source>
        <dbReference type="ARBA" id="ARBA00023015"/>
    </source>
</evidence>
<keyword evidence="2" id="KW-0805">Transcription regulation</keyword>
<dbReference type="PANTHER" id="PTHR15950:SF23">
    <property type="entry name" value="SI:CH73-52F15.5-RELATED"/>
    <property type="match status" value="1"/>
</dbReference>
<proteinExistence type="inferred from homology"/>
<comment type="similarity">
    <text evidence="5">Belongs to the vestigial family.</text>
</comment>
<dbReference type="GO" id="GO:0006355">
    <property type="term" value="P:regulation of DNA-templated transcription"/>
    <property type="evidence" value="ECO:0007669"/>
    <property type="project" value="InterPro"/>
</dbReference>
<evidence type="ECO:0000256" key="5">
    <source>
        <dbReference type="ARBA" id="ARBA00025784"/>
    </source>
</evidence>
<dbReference type="Pfam" id="PF07545">
    <property type="entry name" value="Vg_Tdu"/>
    <property type="match status" value="1"/>
</dbReference>
<dbReference type="EMBL" id="JAICCE010000020">
    <property type="protein sequence ID" value="KAG9263218.1"/>
    <property type="molecule type" value="Genomic_DNA"/>
</dbReference>
<name>A0A8T2KUM6_ASTMX</name>
<reference evidence="7 8" key="1">
    <citation type="submission" date="2021-07" db="EMBL/GenBank/DDBJ databases">
        <authorList>
            <person name="Imarazene B."/>
            <person name="Zahm M."/>
            <person name="Klopp C."/>
            <person name="Cabau C."/>
            <person name="Beille S."/>
            <person name="Jouanno E."/>
            <person name="Castinel A."/>
            <person name="Lluch J."/>
            <person name="Gil L."/>
            <person name="Kuchtly C."/>
            <person name="Lopez Roques C."/>
            <person name="Donnadieu C."/>
            <person name="Parrinello H."/>
            <person name="Journot L."/>
            <person name="Du K."/>
            <person name="Schartl M."/>
            <person name="Retaux S."/>
            <person name="Guiguen Y."/>
        </authorList>
    </citation>
    <scope>NUCLEOTIDE SEQUENCE [LARGE SCALE GENOMIC DNA]</scope>
    <source>
        <strain evidence="7">Pach_M1</strain>
        <tissue evidence="7">Testis</tissue>
    </source>
</reference>
<dbReference type="GO" id="GO:0005634">
    <property type="term" value="C:nucleus"/>
    <property type="evidence" value="ECO:0007669"/>
    <property type="project" value="UniProtKB-SubCell"/>
</dbReference>
<feature type="compositionally biased region" description="Basic and acidic residues" evidence="6">
    <location>
        <begin position="37"/>
        <end position="46"/>
    </location>
</feature>
<organism evidence="7 8">
    <name type="scientific">Astyanax mexicanus</name>
    <name type="common">Blind cave fish</name>
    <name type="synonym">Astyanax fasciatus mexicanus</name>
    <dbReference type="NCBI Taxonomy" id="7994"/>
    <lineage>
        <taxon>Eukaryota</taxon>
        <taxon>Metazoa</taxon>
        <taxon>Chordata</taxon>
        <taxon>Craniata</taxon>
        <taxon>Vertebrata</taxon>
        <taxon>Euteleostomi</taxon>
        <taxon>Actinopterygii</taxon>
        <taxon>Neopterygii</taxon>
        <taxon>Teleostei</taxon>
        <taxon>Ostariophysi</taxon>
        <taxon>Characiformes</taxon>
        <taxon>Characoidei</taxon>
        <taxon>Acestrorhamphidae</taxon>
        <taxon>Acestrorhamphinae</taxon>
        <taxon>Astyanax</taxon>
    </lineage>
</organism>
<gene>
    <name evidence="7" type="ORF">AMEX_G23225</name>
</gene>
<protein>
    <submittedName>
        <fullName evidence="7">Uncharacterized protein</fullName>
    </submittedName>
</protein>
<evidence type="ECO:0000313" key="8">
    <source>
        <dbReference type="Proteomes" id="UP000752171"/>
    </source>
</evidence>
<evidence type="ECO:0000256" key="4">
    <source>
        <dbReference type="ARBA" id="ARBA00023242"/>
    </source>
</evidence>
<dbReference type="InterPro" id="IPR011520">
    <property type="entry name" value="Vg_fam"/>
</dbReference>
<keyword evidence="3" id="KW-0804">Transcription</keyword>
<feature type="region of interest" description="Disordered" evidence="6">
    <location>
        <begin position="34"/>
        <end position="79"/>
    </location>
</feature>
<evidence type="ECO:0000313" key="7">
    <source>
        <dbReference type="EMBL" id="KAG9263218.1"/>
    </source>
</evidence>
<accession>A0A8T2KUM6</accession>
<comment type="caution">
    <text evidence="7">The sequence shown here is derived from an EMBL/GenBank/DDBJ whole genome shotgun (WGS) entry which is preliminary data.</text>
</comment>
<keyword evidence="4" id="KW-0539">Nucleus</keyword>
<dbReference type="PANTHER" id="PTHR15950">
    <property type="entry name" value="TRANSCRIPTION COFACTOR VESTIGIAL-LIKE PROTEIN"/>
    <property type="match status" value="1"/>
</dbReference>
<sequence>MEPPNSVIHTYYQGDINTVVDEHFFRALNKTSMPKDLSTKSRENRRAPKPFPAQSSFSPSWSRSGLYPGSSSSLNISSSAEEPAMSQGVIIGPLSADSWVYPSRQGAGYDLPPLHHQPAMPSRDNTSFLHLLHMERSEGDGLIAPSTKTDMQLEWTTGRMHLLEKSKDLYWF</sequence>
<evidence type="ECO:0000256" key="6">
    <source>
        <dbReference type="SAM" id="MobiDB-lite"/>
    </source>
</evidence>
<evidence type="ECO:0000256" key="3">
    <source>
        <dbReference type="ARBA" id="ARBA00023163"/>
    </source>
</evidence>
<evidence type="ECO:0000256" key="1">
    <source>
        <dbReference type="ARBA" id="ARBA00004123"/>
    </source>
</evidence>
<dbReference type="AlphaFoldDB" id="A0A8T2KUM6"/>
<dbReference type="Proteomes" id="UP000752171">
    <property type="component" value="Unassembled WGS sequence"/>
</dbReference>
<comment type="subcellular location">
    <subcellularLocation>
        <location evidence="1">Nucleus</location>
    </subcellularLocation>
</comment>
<feature type="compositionally biased region" description="Low complexity" evidence="6">
    <location>
        <begin position="60"/>
        <end position="79"/>
    </location>
</feature>